<proteinExistence type="predicted"/>
<dbReference type="Ensembl" id="ENSCPBT00000032603.1">
    <property type="protein sequence ID" value="ENSCPBP00000027712.1"/>
    <property type="gene ID" value="ENSCPBG00000019574.1"/>
</dbReference>
<accession>A0A8C3I594</accession>
<dbReference type="GeneTree" id="ENSGT01140000282784"/>
<reference evidence="1" key="1">
    <citation type="submission" date="2025-08" db="UniProtKB">
        <authorList>
            <consortium name="Ensembl"/>
        </authorList>
    </citation>
    <scope>IDENTIFICATION</scope>
</reference>
<evidence type="ECO:0000313" key="1">
    <source>
        <dbReference type="Ensembl" id="ENSCPBP00000027712.1"/>
    </source>
</evidence>
<evidence type="ECO:0000313" key="2">
    <source>
        <dbReference type="Proteomes" id="UP000694380"/>
    </source>
</evidence>
<reference evidence="1" key="2">
    <citation type="submission" date="2025-09" db="UniProtKB">
        <authorList>
            <consortium name="Ensembl"/>
        </authorList>
    </citation>
    <scope>IDENTIFICATION</scope>
</reference>
<dbReference type="AlphaFoldDB" id="A0A8C3I594"/>
<name>A0A8C3I594_CHRPI</name>
<organism evidence="1 2">
    <name type="scientific">Chrysemys picta bellii</name>
    <name type="common">Western painted turtle</name>
    <name type="synonym">Emys bellii</name>
    <dbReference type="NCBI Taxonomy" id="8478"/>
    <lineage>
        <taxon>Eukaryota</taxon>
        <taxon>Metazoa</taxon>
        <taxon>Chordata</taxon>
        <taxon>Craniata</taxon>
        <taxon>Vertebrata</taxon>
        <taxon>Euteleostomi</taxon>
        <taxon>Archelosauria</taxon>
        <taxon>Testudinata</taxon>
        <taxon>Testudines</taxon>
        <taxon>Cryptodira</taxon>
        <taxon>Durocryptodira</taxon>
        <taxon>Testudinoidea</taxon>
        <taxon>Emydidae</taxon>
        <taxon>Chrysemys</taxon>
    </lineage>
</organism>
<dbReference type="Proteomes" id="UP000694380">
    <property type="component" value="Unplaced"/>
</dbReference>
<keyword evidence="2" id="KW-1185">Reference proteome</keyword>
<protein>
    <submittedName>
        <fullName evidence="1">Uncharacterized protein</fullName>
    </submittedName>
</protein>
<sequence length="92" mass="10465">LASTYQHNSAFTIVGMKFSLIMMERICFQSVVLSPNSGLAIEWTSTRCCCFIDFTVNHSGQARSSRRKEDLYRLNSVLKCFNSSNFILKSKV</sequence>